<dbReference type="InterPro" id="IPR005907">
    <property type="entry name" value="G1P_thy_trans_s"/>
</dbReference>
<evidence type="ECO:0000256" key="8">
    <source>
        <dbReference type="ARBA" id="ARBA00049336"/>
    </source>
</evidence>
<protein>
    <recommendedName>
        <fullName evidence="3 9">Glucose-1-phosphate thymidylyltransferase</fullName>
        <ecNumber evidence="3 9">2.7.7.24</ecNumber>
    </recommendedName>
</protein>
<evidence type="ECO:0000259" key="10">
    <source>
        <dbReference type="Pfam" id="PF00483"/>
    </source>
</evidence>
<dbReference type="Gene3D" id="3.90.550.10">
    <property type="entry name" value="Spore Coat Polysaccharide Biosynthesis Protein SpsA, Chain A"/>
    <property type="match status" value="1"/>
</dbReference>
<keyword evidence="6 9" id="KW-0479">Metal-binding</keyword>
<name>A0ABW7G4H5_9BURK</name>
<feature type="domain" description="Nucleotidyl transferase" evidence="10">
    <location>
        <begin position="6"/>
        <end position="242"/>
    </location>
</feature>
<evidence type="ECO:0000256" key="3">
    <source>
        <dbReference type="ARBA" id="ARBA00012461"/>
    </source>
</evidence>
<dbReference type="EC" id="2.7.7.24" evidence="3 9"/>
<proteinExistence type="inferred from homology"/>
<dbReference type="InterPro" id="IPR005835">
    <property type="entry name" value="NTP_transferase_dom"/>
</dbReference>
<keyword evidence="7 9" id="KW-0460">Magnesium</keyword>
<evidence type="ECO:0000256" key="1">
    <source>
        <dbReference type="ARBA" id="ARBA00001946"/>
    </source>
</evidence>
<dbReference type="Pfam" id="PF00483">
    <property type="entry name" value="NTP_transferase"/>
    <property type="match status" value="1"/>
</dbReference>
<sequence>MTKNRKGIILAGGSGTRLHPATLAVSKQLLPVYDKPMVYYPLSTLMLAGIRDILLISTPQDTPRFESLLGDGSRWGLNISYCVQPSPDGLAQAFILGRDFVGGAPSALVLGDNIFYGHDFAGLLDSATSQATGASVFAYHVHDPERYGVVEFDAAKRALSIEEKPKAPKSNYAVTGLYFYDEQVCDIAAAIKPSARGELEITDVNAEYLKRGQLNVEIMGRGYAWLDTGTHDSLLEAGQFIATLEKRQGLKVACPEEIAFRAGWIDAAQLEALAKPLAKNGYGQYLQKLLTEKAF</sequence>
<evidence type="ECO:0000256" key="5">
    <source>
        <dbReference type="ARBA" id="ARBA00022695"/>
    </source>
</evidence>
<dbReference type="SUPFAM" id="SSF53448">
    <property type="entry name" value="Nucleotide-diphospho-sugar transferases"/>
    <property type="match status" value="1"/>
</dbReference>
<keyword evidence="12" id="KW-1185">Reference proteome</keyword>
<dbReference type="GO" id="GO:0008879">
    <property type="term" value="F:glucose-1-phosphate thymidylyltransferase activity"/>
    <property type="evidence" value="ECO:0007669"/>
    <property type="project" value="UniProtKB-EC"/>
</dbReference>
<evidence type="ECO:0000256" key="7">
    <source>
        <dbReference type="ARBA" id="ARBA00022842"/>
    </source>
</evidence>
<accession>A0ABW7G4H5</accession>
<evidence type="ECO:0000313" key="11">
    <source>
        <dbReference type="EMBL" id="MFG6456810.1"/>
    </source>
</evidence>
<evidence type="ECO:0000256" key="6">
    <source>
        <dbReference type="ARBA" id="ARBA00022723"/>
    </source>
</evidence>
<evidence type="ECO:0000256" key="2">
    <source>
        <dbReference type="ARBA" id="ARBA00010480"/>
    </source>
</evidence>
<dbReference type="CDD" id="cd02538">
    <property type="entry name" value="G1P_TT_short"/>
    <property type="match status" value="1"/>
</dbReference>
<dbReference type="Proteomes" id="UP001606305">
    <property type="component" value="Unassembled WGS sequence"/>
</dbReference>
<keyword evidence="4 9" id="KW-0808">Transferase</keyword>
<dbReference type="PANTHER" id="PTHR43532:SF1">
    <property type="entry name" value="GLUCOSE-1-PHOSPHATE THYMIDYLYLTRANSFERASE 1"/>
    <property type="match status" value="1"/>
</dbReference>
<gene>
    <name evidence="11" type="primary">rfbA</name>
    <name evidence="11" type="ORF">ACG00X_08185</name>
</gene>
<dbReference type="PANTHER" id="PTHR43532">
    <property type="entry name" value="GLUCOSE-1-PHOSPHATE THYMIDYLYLTRANSFERASE"/>
    <property type="match status" value="1"/>
</dbReference>
<dbReference type="RefSeq" id="WP_394487587.1">
    <property type="nucleotide sequence ID" value="NZ_JBIGIA010000005.1"/>
</dbReference>
<evidence type="ECO:0000313" key="12">
    <source>
        <dbReference type="Proteomes" id="UP001606305"/>
    </source>
</evidence>
<keyword evidence="5 9" id="KW-0548">Nucleotidyltransferase</keyword>
<dbReference type="EMBL" id="JBIGIA010000005">
    <property type="protein sequence ID" value="MFG6456810.1"/>
    <property type="molecule type" value="Genomic_DNA"/>
</dbReference>
<comment type="catalytic activity">
    <reaction evidence="8 9">
        <text>dTTP + alpha-D-glucose 1-phosphate + H(+) = dTDP-alpha-D-glucose + diphosphate</text>
        <dbReference type="Rhea" id="RHEA:15225"/>
        <dbReference type="ChEBI" id="CHEBI:15378"/>
        <dbReference type="ChEBI" id="CHEBI:33019"/>
        <dbReference type="ChEBI" id="CHEBI:37568"/>
        <dbReference type="ChEBI" id="CHEBI:57477"/>
        <dbReference type="ChEBI" id="CHEBI:58601"/>
        <dbReference type="EC" id="2.7.7.24"/>
    </reaction>
</comment>
<comment type="similarity">
    <text evidence="2 9">Belongs to the glucose-1-phosphate thymidylyltransferase family.</text>
</comment>
<evidence type="ECO:0000256" key="9">
    <source>
        <dbReference type="RuleBase" id="RU003706"/>
    </source>
</evidence>
<comment type="cofactor">
    <cofactor evidence="1">
        <name>Mg(2+)</name>
        <dbReference type="ChEBI" id="CHEBI:18420"/>
    </cofactor>
</comment>
<comment type="function">
    <text evidence="9">Catalyzes the formation of dTDP-glucose, from dTTP and glucose 1-phosphate, as well as its pyrophosphorolysis.</text>
</comment>
<reference evidence="11 12" key="1">
    <citation type="submission" date="2024-09" db="EMBL/GenBank/DDBJ databases">
        <title>Novel species of the genus Pelomonas and Roseateles isolated from streams.</title>
        <authorList>
            <person name="Lu H."/>
        </authorList>
    </citation>
    <scope>NUCLEOTIDE SEQUENCE [LARGE SCALE GENOMIC DNA]</scope>
    <source>
        <strain evidence="11 12">BYS96W</strain>
    </source>
</reference>
<evidence type="ECO:0000256" key="4">
    <source>
        <dbReference type="ARBA" id="ARBA00022679"/>
    </source>
</evidence>
<comment type="caution">
    <text evidence="11">The sequence shown here is derived from an EMBL/GenBank/DDBJ whole genome shotgun (WGS) entry which is preliminary data.</text>
</comment>
<organism evidence="11 12">
    <name type="scientific">Pelomonas nitida</name>
    <dbReference type="NCBI Taxonomy" id="3299027"/>
    <lineage>
        <taxon>Bacteria</taxon>
        <taxon>Pseudomonadati</taxon>
        <taxon>Pseudomonadota</taxon>
        <taxon>Betaproteobacteria</taxon>
        <taxon>Burkholderiales</taxon>
        <taxon>Sphaerotilaceae</taxon>
        <taxon>Roseateles</taxon>
    </lineage>
</organism>
<dbReference type="InterPro" id="IPR029044">
    <property type="entry name" value="Nucleotide-diphossugar_trans"/>
</dbReference>
<dbReference type="NCBIfam" id="TIGR01207">
    <property type="entry name" value="rmlA"/>
    <property type="match status" value="1"/>
</dbReference>